<comment type="caution">
    <text evidence="2">The sequence shown here is derived from an EMBL/GenBank/DDBJ whole genome shotgun (WGS) entry which is preliminary data.</text>
</comment>
<accession>A0A9P5PJK4</accession>
<evidence type="ECO:0000313" key="2">
    <source>
        <dbReference type="EMBL" id="KAF9064526.1"/>
    </source>
</evidence>
<dbReference type="AlphaFoldDB" id="A0A9P5PJK4"/>
<dbReference type="EMBL" id="JADNRY010000121">
    <property type="protein sequence ID" value="KAF9064526.1"/>
    <property type="molecule type" value="Genomic_DNA"/>
</dbReference>
<evidence type="ECO:0000256" key="1">
    <source>
        <dbReference type="SAM" id="MobiDB-lite"/>
    </source>
</evidence>
<feature type="region of interest" description="Disordered" evidence="1">
    <location>
        <begin position="1"/>
        <end position="28"/>
    </location>
</feature>
<keyword evidence="3" id="KW-1185">Reference proteome</keyword>
<name>A0A9P5PJK4_9AGAR</name>
<sequence length="239" mass="27116">MPLEQTDESRTAPEGTLISRMNVPLGDEPADEHIKKRLSRAIFNEGLGDRNIRTRKPHYTGRYKPDTIGPNPKTAWIYLTLIKYKRDTLGCTLDCTEKTPCKVWLAQGDRHGTRTVTGVKRGRKKLLHDTVQKMNADSRKRLVLKTWPLDSGRGTGYAGIGQGLPPWDKNSKKVCGRPVGKTGEEPFVTVARQKEWDRLLDEFNARFAEKDFNPVEYAKTVKEKEKASSQITTHWQAPS</sequence>
<reference evidence="2" key="1">
    <citation type="submission" date="2020-11" db="EMBL/GenBank/DDBJ databases">
        <authorList>
            <consortium name="DOE Joint Genome Institute"/>
            <person name="Ahrendt S."/>
            <person name="Riley R."/>
            <person name="Andreopoulos W."/>
            <person name="Labutti K."/>
            <person name="Pangilinan J."/>
            <person name="Ruiz-Duenas F.J."/>
            <person name="Barrasa J.M."/>
            <person name="Sanchez-Garcia M."/>
            <person name="Camarero S."/>
            <person name="Miyauchi S."/>
            <person name="Serrano A."/>
            <person name="Linde D."/>
            <person name="Babiker R."/>
            <person name="Drula E."/>
            <person name="Ayuso-Fernandez I."/>
            <person name="Pacheco R."/>
            <person name="Padilla G."/>
            <person name="Ferreira P."/>
            <person name="Barriuso J."/>
            <person name="Kellner H."/>
            <person name="Castanera R."/>
            <person name="Alfaro M."/>
            <person name="Ramirez L."/>
            <person name="Pisabarro A.G."/>
            <person name="Kuo A."/>
            <person name="Tritt A."/>
            <person name="Lipzen A."/>
            <person name="He G."/>
            <person name="Yan M."/>
            <person name="Ng V."/>
            <person name="Cullen D."/>
            <person name="Martin F."/>
            <person name="Rosso M.-N."/>
            <person name="Henrissat B."/>
            <person name="Hibbett D."/>
            <person name="Martinez A.T."/>
            <person name="Grigoriev I.V."/>
        </authorList>
    </citation>
    <scope>NUCLEOTIDE SEQUENCE</scope>
    <source>
        <strain evidence="2">AH 40177</strain>
    </source>
</reference>
<evidence type="ECO:0000313" key="3">
    <source>
        <dbReference type="Proteomes" id="UP000772434"/>
    </source>
</evidence>
<proteinExistence type="predicted"/>
<protein>
    <submittedName>
        <fullName evidence="2">Uncharacterized protein</fullName>
    </submittedName>
</protein>
<gene>
    <name evidence="2" type="ORF">BDP27DRAFT_1367111</name>
</gene>
<dbReference type="Proteomes" id="UP000772434">
    <property type="component" value="Unassembled WGS sequence"/>
</dbReference>
<organism evidence="2 3">
    <name type="scientific">Rhodocollybia butyracea</name>
    <dbReference type="NCBI Taxonomy" id="206335"/>
    <lineage>
        <taxon>Eukaryota</taxon>
        <taxon>Fungi</taxon>
        <taxon>Dikarya</taxon>
        <taxon>Basidiomycota</taxon>
        <taxon>Agaricomycotina</taxon>
        <taxon>Agaricomycetes</taxon>
        <taxon>Agaricomycetidae</taxon>
        <taxon>Agaricales</taxon>
        <taxon>Marasmiineae</taxon>
        <taxon>Omphalotaceae</taxon>
        <taxon>Rhodocollybia</taxon>
    </lineage>
</organism>